<dbReference type="NCBIfam" id="TIGR03586">
    <property type="entry name" value="PseI"/>
    <property type="match status" value="1"/>
</dbReference>
<dbReference type="InterPro" id="IPR013974">
    <property type="entry name" value="SAF"/>
</dbReference>
<accession>A0A1F6F145</accession>
<dbReference type="SUPFAM" id="SSF51269">
    <property type="entry name" value="AFP III-like domain"/>
    <property type="match status" value="1"/>
</dbReference>
<dbReference type="Gene3D" id="3.20.20.70">
    <property type="entry name" value="Aldolase class I"/>
    <property type="match status" value="1"/>
</dbReference>
<dbReference type="Pfam" id="PF03102">
    <property type="entry name" value="NeuB"/>
    <property type="match status" value="1"/>
</dbReference>
<dbReference type="GO" id="GO:0047444">
    <property type="term" value="F:N-acylneuraminate-9-phosphate synthase activity"/>
    <property type="evidence" value="ECO:0007669"/>
    <property type="project" value="TreeGrafter"/>
</dbReference>
<dbReference type="InterPro" id="IPR036732">
    <property type="entry name" value="AFP_Neu5c_C_sf"/>
</dbReference>
<sequence>MPCMKVGKREIGPGKRVFIVAELSGNHNGSLKRAQKIIDAAADAGADAIKLQTYTPDTLTIDVDSPLFRVKSGKNWKGKTLYQLYKEAHTPWKWHKKLFAHAKRRGLICFSTPFDESAVAFLKRLGNPIYKVASFEVVDIPLLRAIGKTRKPVIVSRGMASVSEIKMAITTLRKSGAREIVVLQCVSAYPAKVEDMNLATIPDIRKRFGVLAGLSDHTLGNDVAIAAAAIGAVVIEKHLTLRRADGGPDAAFSLEPKEFKALVKSVRVVEASMGRPTYTPRRAEKTNMQFRRSLFVVANVRKGERFSPRNVRSIRPGNGLPPKDYDRVMGKRASRDIKRGTPLSWKLVRRYV</sequence>
<dbReference type="EMBL" id="MFLZ01000023">
    <property type="protein sequence ID" value="OGG79559.1"/>
    <property type="molecule type" value="Genomic_DNA"/>
</dbReference>
<dbReference type="Pfam" id="PF08666">
    <property type="entry name" value="SAF"/>
    <property type="match status" value="1"/>
</dbReference>
<dbReference type="SUPFAM" id="SSF51569">
    <property type="entry name" value="Aldolase"/>
    <property type="match status" value="1"/>
</dbReference>
<dbReference type="PANTHER" id="PTHR42966:SF2">
    <property type="entry name" value="PSEUDAMINIC ACID SYNTHASE"/>
    <property type="match status" value="1"/>
</dbReference>
<reference evidence="2 3" key="1">
    <citation type="journal article" date="2016" name="Nat. Commun.">
        <title>Thousands of microbial genomes shed light on interconnected biogeochemical processes in an aquifer system.</title>
        <authorList>
            <person name="Anantharaman K."/>
            <person name="Brown C.T."/>
            <person name="Hug L.A."/>
            <person name="Sharon I."/>
            <person name="Castelle C.J."/>
            <person name="Probst A.J."/>
            <person name="Thomas B.C."/>
            <person name="Singh A."/>
            <person name="Wilkins M.J."/>
            <person name="Karaoz U."/>
            <person name="Brodie E.L."/>
            <person name="Williams K.H."/>
            <person name="Hubbard S.S."/>
            <person name="Banfield J.F."/>
        </authorList>
    </citation>
    <scope>NUCLEOTIDE SEQUENCE [LARGE SCALE GENOMIC DNA]</scope>
</reference>
<dbReference type="Proteomes" id="UP000177372">
    <property type="component" value="Unassembled WGS sequence"/>
</dbReference>
<name>A0A1F6F145_9BACT</name>
<dbReference type="Gene3D" id="3.90.1210.10">
    <property type="entry name" value="Antifreeze-like/N-acetylneuraminic acid synthase C-terminal domain"/>
    <property type="match status" value="1"/>
</dbReference>
<dbReference type="InterPro" id="IPR006190">
    <property type="entry name" value="SAF_AFP_Neu5Ac"/>
</dbReference>
<dbReference type="InterPro" id="IPR020030">
    <property type="entry name" value="Pseudaminic_synth_PseI"/>
</dbReference>
<dbReference type="PROSITE" id="PS50844">
    <property type="entry name" value="AFP_LIKE"/>
    <property type="match status" value="1"/>
</dbReference>
<feature type="domain" description="AFP-like" evidence="1">
    <location>
        <begin position="293"/>
        <end position="351"/>
    </location>
</feature>
<dbReference type="PANTHER" id="PTHR42966">
    <property type="entry name" value="N-ACETYLNEURAMINATE SYNTHASE"/>
    <property type="match status" value="1"/>
</dbReference>
<protein>
    <submittedName>
        <fullName evidence="2">Pseudaminic acid synthase</fullName>
    </submittedName>
</protein>
<evidence type="ECO:0000259" key="1">
    <source>
        <dbReference type="PROSITE" id="PS50844"/>
    </source>
</evidence>
<dbReference type="InterPro" id="IPR013785">
    <property type="entry name" value="Aldolase_TIM"/>
</dbReference>
<dbReference type="AlphaFoldDB" id="A0A1F6F145"/>
<dbReference type="CDD" id="cd11615">
    <property type="entry name" value="SAF_NeuB_like"/>
    <property type="match status" value="1"/>
</dbReference>
<dbReference type="InterPro" id="IPR013132">
    <property type="entry name" value="PseI/NeuA/B-like_N"/>
</dbReference>
<dbReference type="STRING" id="1798512.A3A39_02345"/>
<gene>
    <name evidence="2" type="ORF">A3A39_02345</name>
</gene>
<proteinExistence type="predicted"/>
<comment type="caution">
    <text evidence="2">The sequence shown here is derived from an EMBL/GenBank/DDBJ whole genome shotgun (WGS) entry which is preliminary data.</text>
</comment>
<evidence type="ECO:0000313" key="3">
    <source>
        <dbReference type="Proteomes" id="UP000177372"/>
    </source>
</evidence>
<evidence type="ECO:0000313" key="2">
    <source>
        <dbReference type="EMBL" id="OGG79559.1"/>
    </source>
</evidence>
<dbReference type="InterPro" id="IPR051690">
    <property type="entry name" value="PseI-like"/>
</dbReference>
<dbReference type="GO" id="GO:0016051">
    <property type="term" value="P:carbohydrate biosynthetic process"/>
    <property type="evidence" value="ECO:0007669"/>
    <property type="project" value="InterPro"/>
</dbReference>
<organism evidence="2 3">
    <name type="scientific">Candidatus Kaiserbacteria bacterium RIFCSPLOWO2_01_FULL_54_13</name>
    <dbReference type="NCBI Taxonomy" id="1798512"/>
    <lineage>
        <taxon>Bacteria</taxon>
        <taxon>Candidatus Kaiseribacteriota</taxon>
    </lineage>
</organism>
<dbReference type="InterPro" id="IPR057736">
    <property type="entry name" value="SAF_PseI/NeuA/NeuB"/>
</dbReference>
<dbReference type="SMART" id="SM00858">
    <property type="entry name" value="SAF"/>
    <property type="match status" value="1"/>
</dbReference>